<keyword evidence="2 6" id="KW-0812">Transmembrane</keyword>
<sequence length="1278" mass="147695">MVIYNMSEKLLFTTLCLANFFCQIAGLNISRLMSLYIDACGEKELCLDWPDLTNYTSHPILRRCPPCSCEDSCVRNLNCCPDKFFLRPLAVLDTPHLYISDSLLQSTKIAMLKYEIITTCQKVLHVREADAINNCENYQDNFLHRTPVTSMVSNFSYRNKFCAFCNGETESNLETWDIALKETVVNFINFIESDSQLRFYSNVFDTTVIFTPPLSVQGIVKAIDTTDFEDLQGPCQDEVLELACSSSYVNQFRSYQNIFCYMCQMKNWKKTGPLINSCSSPIDKITQKCLEHPESSITYPYKNFYCYTCNIPHFTEIYLDGDRCADGECSHNNTLYYRLIEFSTMTQERKTFYIKPKFYLSFMNITLNDNYLLRFIRETDIRNATFQNHNQLDEKEIEDKLKQYAFVNPHRICRPDLLPQGVSNGSRQCSCSYSCLFEGKCTCCVDTAVLHPTECMTNYNYQESKIKSKSYPEVGIKIVSTCYKRSDVMNFSVEYMKIAHLCERNLFVRDFDLLIWSNKVTYKNIFCFLCNTNYSIKNNVLEYESFEVLEFTIICNSPLNYVYAMSFNLLVQQMNRQGCRMSYNTHKSTMCNTEDSSHMYISQCPQIAHDHPVRWLCENTSINNFISVDKYKNEFCQFCSAYETKETSNDLNGCMDRNFTPITDKNKCLNDELYPLDIFCTHCAIDEKPVYDGNFTISDCKPFLGSKLYVASNLVRDLFSPSWILREFGGEKTSTNAALKDGIICYPGRVLEDDRCVPVIVYPKNIKYSLFILVYMTVTSKTNETTKMLSAVKNAVHKTFKEIFYVPGVTSIGNFFFLPKHTFDVEDKNNSFHYSLYVDLFFDMTYHIRFKRDDIERKLLQVPFDLSFGGSIDNSSISFQLRGIGFSNLSRALLYKDYILKEELTSLLMLNRLSGLFLNIPSTSVYVCPLLFCRQKLLSDQELFYDHTNFRIIVKKTNEALYIGDFVMDLDSGIRVCVKKSHFALDFVDYTNILEILTTTLNIISIVSMSSLLVLYTVVPGLQTLPGLNIMSTTFSILCMQLTYTIANIVEKSTLFCAVVGVLQHYFWLSMCCCLFICTLHMCRRFTSIGGSMNRPADIRAVFIRYVYFCYITPVFVIVINIVITFSFQRNIGYGTNLCFVENFVQNLVTFIVPLLLTCVVNTVMFTLTVININFVKNINKSREDKNELLIFMKLFSLTGIIWIFQMIDAMLQLSVFSFVATILTSSQGFIIFLSFASSSRILSYFRALRNTDSLSTSLESKRREHKKTDRKQQRSVQ</sequence>
<evidence type="ECO:0000259" key="7">
    <source>
        <dbReference type="PROSITE" id="PS50261"/>
    </source>
</evidence>
<feature type="transmembrane region" description="Helical" evidence="6">
    <location>
        <begin position="1148"/>
        <end position="1168"/>
    </location>
</feature>
<dbReference type="AlphaFoldDB" id="A0A8B8EYM6"/>
<dbReference type="PANTHER" id="PTHR45902:SF1">
    <property type="entry name" value="LATROPHILIN RECEPTOR-LIKE PROTEIN A"/>
    <property type="match status" value="1"/>
</dbReference>
<dbReference type="GeneID" id="111137787"/>
<dbReference type="OrthoDB" id="6153483at2759"/>
<feature type="transmembrane region" description="Helical" evidence="6">
    <location>
        <begin position="1189"/>
        <end position="1208"/>
    </location>
</feature>
<feature type="region of interest" description="Disordered" evidence="5">
    <location>
        <begin position="1259"/>
        <end position="1278"/>
    </location>
</feature>
<evidence type="ECO:0000313" key="8">
    <source>
        <dbReference type="Proteomes" id="UP000694844"/>
    </source>
</evidence>
<accession>A0A8B8EYM6</accession>
<feature type="transmembrane region" description="Helical" evidence="6">
    <location>
        <begin position="1028"/>
        <end position="1046"/>
    </location>
</feature>
<reference evidence="9" key="1">
    <citation type="submission" date="2025-08" db="UniProtKB">
        <authorList>
            <consortium name="RefSeq"/>
        </authorList>
    </citation>
    <scope>IDENTIFICATION</scope>
    <source>
        <tissue evidence="9">Whole sample</tissue>
    </source>
</reference>
<dbReference type="GO" id="GO:0007166">
    <property type="term" value="P:cell surface receptor signaling pathway"/>
    <property type="evidence" value="ECO:0007669"/>
    <property type="project" value="InterPro"/>
</dbReference>
<evidence type="ECO:0000256" key="5">
    <source>
        <dbReference type="SAM" id="MobiDB-lite"/>
    </source>
</evidence>
<feature type="transmembrane region" description="Helical" evidence="6">
    <location>
        <begin position="996"/>
        <end position="1016"/>
    </location>
</feature>
<feature type="transmembrane region" description="Helical" evidence="6">
    <location>
        <begin position="1103"/>
        <end position="1128"/>
    </location>
</feature>
<dbReference type="Proteomes" id="UP000694844">
    <property type="component" value="Chromosome 5"/>
</dbReference>
<feature type="transmembrane region" description="Helical" evidence="6">
    <location>
        <begin position="1066"/>
        <end position="1083"/>
    </location>
</feature>
<feature type="compositionally biased region" description="Basic and acidic residues" evidence="5">
    <location>
        <begin position="1260"/>
        <end position="1278"/>
    </location>
</feature>
<dbReference type="InterPro" id="IPR017981">
    <property type="entry name" value="GPCR_2-like_7TM"/>
</dbReference>
<gene>
    <name evidence="9" type="primary">LOC111137787</name>
</gene>
<keyword evidence="4 6" id="KW-0472">Membrane</keyword>
<protein>
    <submittedName>
        <fullName evidence="9">Uncharacterized protein LOC111137787</fullName>
    </submittedName>
</protein>
<dbReference type="InterPro" id="IPR053231">
    <property type="entry name" value="GPCR_LN-TM7"/>
</dbReference>
<dbReference type="Gene3D" id="1.20.1070.10">
    <property type="entry name" value="Rhodopsin 7-helix transmembrane proteins"/>
    <property type="match status" value="1"/>
</dbReference>
<evidence type="ECO:0000256" key="2">
    <source>
        <dbReference type="ARBA" id="ARBA00022692"/>
    </source>
</evidence>
<evidence type="ECO:0000313" key="9">
    <source>
        <dbReference type="RefSeq" id="XP_022345145.1"/>
    </source>
</evidence>
<keyword evidence="3 6" id="KW-1133">Transmembrane helix</keyword>
<feature type="transmembrane region" description="Helical" evidence="6">
    <location>
        <begin position="1214"/>
        <end position="1237"/>
    </location>
</feature>
<evidence type="ECO:0000256" key="3">
    <source>
        <dbReference type="ARBA" id="ARBA00022989"/>
    </source>
</evidence>
<dbReference type="KEGG" id="cvn:111137787"/>
<evidence type="ECO:0000256" key="6">
    <source>
        <dbReference type="SAM" id="Phobius"/>
    </source>
</evidence>
<dbReference type="CDD" id="cd15039">
    <property type="entry name" value="7tmB3_Methuselah-like"/>
    <property type="match status" value="1"/>
</dbReference>
<feature type="domain" description="G-protein coupled receptors family 2 profile 2" evidence="7">
    <location>
        <begin position="994"/>
        <end position="1240"/>
    </location>
</feature>
<name>A0A8B8EYM6_CRAVI</name>
<comment type="subcellular location">
    <subcellularLocation>
        <location evidence="1">Membrane</location>
        <topology evidence="1">Multi-pass membrane protein</topology>
    </subcellularLocation>
</comment>
<dbReference type="RefSeq" id="XP_022345145.1">
    <property type="nucleotide sequence ID" value="XM_022489437.1"/>
</dbReference>
<proteinExistence type="predicted"/>
<dbReference type="GO" id="GO:0016020">
    <property type="term" value="C:membrane"/>
    <property type="evidence" value="ECO:0007669"/>
    <property type="project" value="UniProtKB-SubCell"/>
</dbReference>
<evidence type="ECO:0000256" key="1">
    <source>
        <dbReference type="ARBA" id="ARBA00004141"/>
    </source>
</evidence>
<dbReference type="PROSITE" id="PS50261">
    <property type="entry name" value="G_PROTEIN_RECEP_F2_4"/>
    <property type="match status" value="1"/>
</dbReference>
<keyword evidence="8" id="KW-1185">Reference proteome</keyword>
<evidence type="ECO:0000256" key="4">
    <source>
        <dbReference type="ARBA" id="ARBA00023136"/>
    </source>
</evidence>
<organism evidence="8 9">
    <name type="scientific">Crassostrea virginica</name>
    <name type="common">Eastern oyster</name>
    <dbReference type="NCBI Taxonomy" id="6565"/>
    <lineage>
        <taxon>Eukaryota</taxon>
        <taxon>Metazoa</taxon>
        <taxon>Spiralia</taxon>
        <taxon>Lophotrochozoa</taxon>
        <taxon>Mollusca</taxon>
        <taxon>Bivalvia</taxon>
        <taxon>Autobranchia</taxon>
        <taxon>Pteriomorphia</taxon>
        <taxon>Ostreida</taxon>
        <taxon>Ostreoidea</taxon>
        <taxon>Ostreidae</taxon>
        <taxon>Crassostrea</taxon>
    </lineage>
</organism>
<dbReference type="PANTHER" id="PTHR45902">
    <property type="entry name" value="LATROPHILIN RECEPTOR-LIKE PROTEIN A"/>
    <property type="match status" value="1"/>
</dbReference>
<dbReference type="GO" id="GO:0004888">
    <property type="term" value="F:transmembrane signaling receptor activity"/>
    <property type="evidence" value="ECO:0007669"/>
    <property type="project" value="InterPro"/>
</dbReference>